<evidence type="ECO:0000256" key="2">
    <source>
        <dbReference type="ARBA" id="ARBA00010566"/>
    </source>
</evidence>
<dbReference type="AlphaFoldDB" id="A0A336NDW0"/>
<dbReference type="GO" id="GO:0005829">
    <property type="term" value="C:cytosol"/>
    <property type="evidence" value="ECO:0007669"/>
    <property type="project" value="TreeGrafter"/>
</dbReference>
<dbReference type="PANTHER" id="PTHR11739">
    <property type="entry name" value="CITRATE SYNTHASE"/>
    <property type="match status" value="1"/>
</dbReference>
<dbReference type="EC" id="2.3.3.16" evidence="3"/>
<dbReference type="InterPro" id="IPR002020">
    <property type="entry name" value="Citrate_synthase"/>
</dbReference>
<evidence type="ECO:0000313" key="6">
    <source>
        <dbReference type="Proteomes" id="UP000253846"/>
    </source>
</evidence>
<dbReference type="EMBL" id="UFTD01000002">
    <property type="protein sequence ID" value="SSZ40523.1"/>
    <property type="molecule type" value="Genomic_DNA"/>
</dbReference>
<dbReference type="Pfam" id="PF00285">
    <property type="entry name" value="Citrate_synt"/>
    <property type="match status" value="1"/>
</dbReference>
<dbReference type="Gene3D" id="1.10.580.10">
    <property type="entry name" value="Citrate Synthase, domain 1"/>
    <property type="match status" value="1"/>
</dbReference>
<evidence type="ECO:0000313" key="5">
    <source>
        <dbReference type="EMBL" id="SSZ40523.1"/>
    </source>
</evidence>
<dbReference type="GO" id="GO:0006099">
    <property type="term" value="P:tricarboxylic acid cycle"/>
    <property type="evidence" value="ECO:0007669"/>
    <property type="project" value="UniProtKB-UniPathway"/>
</dbReference>
<keyword evidence="4" id="KW-0808">Transferase</keyword>
<dbReference type="GO" id="GO:0036440">
    <property type="term" value="F:citrate synthase activity"/>
    <property type="evidence" value="ECO:0007669"/>
    <property type="project" value="UniProtKB-EC"/>
</dbReference>
<reference evidence="5 6" key="1">
    <citation type="submission" date="2018-06" db="EMBL/GenBank/DDBJ databases">
        <authorList>
            <consortium name="Pathogen Informatics"/>
            <person name="Doyle S."/>
        </authorList>
    </citation>
    <scope>NUCLEOTIDE SEQUENCE [LARGE SCALE GENOMIC DNA]</scope>
    <source>
        <strain evidence="5 6">NCTC12860</strain>
    </source>
</reference>
<dbReference type="GO" id="GO:0005975">
    <property type="term" value="P:carbohydrate metabolic process"/>
    <property type="evidence" value="ECO:0007669"/>
    <property type="project" value="TreeGrafter"/>
</dbReference>
<dbReference type="RefSeq" id="WP_026500250.1">
    <property type="nucleotide sequence ID" value="NZ_UFTD01000002.1"/>
</dbReference>
<sequence>MSDDVIDNYDLDNNALFIRGCNLIDIADENRYLQNAWFALIGNLLNEEQMDLLIQNTNAELQKTDPTAKLQAMHQLINVLPSLGLKQRFMMLLSQVEVSAAQGKVMAPVSDGDCLKIILLMPWIIALACSSQQFSDLPEIGNCNTFERAFWLALTSKEASSDWDIDVLCRCMSLLLGGFGTVIPTTTTVRFIASTKSDVISALIGGFCATVPTHMGACKYAIMRLSAVLHEIEAGNFEAAVTHYCKDKLWLGFGHPIMQWDVRVDFFFSRFQVPMCPFSSLVRSISDNTGLQPNVDFLIASIMSKYRASHELGLLAFFVCRMPILLAHYQARFSAHSFGLSSKDLREKYKKVSQLWL</sequence>
<name>A0A336NDW0_BARGR</name>
<dbReference type="UniPathway" id="UPA00223">
    <property type="reaction ID" value="UER00717"/>
</dbReference>
<evidence type="ECO:0000256" key="1">
    <source>
        <dbReference type="ARBA" id="ARBA00004751"/>
    </source>
</evidence>
<proteinExistence type="inferred from homology"/>
<dbReference type="InterPro" id="IPR016143">
    <property type="entry name" value="Citrate_synth-like_sm_a-sub"/>
</dbReference>
<dbReference type="SUPFAM" id="SSF48256">
    <property type="entry name" value="Citrate synthase"/>
    <property type="match status" value="1"/>
</dbReference>
<organism evidence="5 6">
    <name type="scientific">Bartonella grahamii</name>
    <dbReference type="NCBI Taxonomy" id="33045"/>
    <lineage>
        <taxon>Bacteria</taxon>
        <taxon>Pseudomonadati</taxon>
        <taxon>Pseudomonadota</taxon>
        <taxon>Alphaproteobacteria</taxon>
        <taxon>Hyphomicrobiales</taxon>
        <taxon>Bartonellaceae</taxon>
        <taxon>Bartonella</taxon>
    </lineage>
</organism>
<accession>A0A336NDW0</accession>
<gene>
    <name evidence="5" type="ORF">NCTC12860_01672</name>
</gene>
<dbReference type="PANTHER" id="PTHR11739:SF4">
    <property type="entry name" value="CITRATE SYNTHASE, PEROXISOMAL"/>
    <property type="match status" value="1"/>
</dbReference>
<evidence type="ECO:0000256" key="3">
    <source>
        <dbReference type="ARBA" id="ARBA00012972"/>
    </source>
</evidence>
<comment type="similarity">
    <text evidence="2">Belongs to the citrate synthase family.</text>
</comment>
<dbReference type="Proteomes" id="UP000253846">
    <property type="component" value="Unassembled WGS sequence"/>
</dbReference>
<comment type="pathway">
    <text evidence="1">Carbohydrate metabolism; tricarboxylic acid cycle; isocitrate from oxaloacetate: step 1/2.</text>
</comment>
<protein>
    <recommendedName>
        <fullName evidence="3">citrate synthase (unknown stereospecificity)</fullName>
        <ecNumber evidence="3">2.3.3.16</ecNumber>
    </recommendedName>
</protein>
<dbReference type="Gene3D" id="1.10.230.10">
    <property type="entry name" value="Cytochrome P450-Terp, domain 2"/>
    <property type="match status" value="1"/>
</dbReference>
<evidence type="ECO:0000256" key="4">
    <source>
        <dbReference type="ARBA" id="ARBA00022679"/>
    </source>
</evidence>
<dbReference type="InterPro" id="IPR036969">
    <property type="entry name" value="Citrate_synthase_sf"/>
</dbReference>
<dbReference type="InterPro" id="IPR016142">
    <property type="entry name" value="Citrate_synth-like_lrg_a-sub"/>
</dbReference>